<dbReference type="EMBL" id="VSSQ01067120">
    <property type="protein sequence ID" value="MPN19545.1"/>
    <property type="molecule type" value="Genomic_DNA"/>
</dbReference>
<name>A0A645FYP7_9ZZZZ</name>
<evidence type="ECO:0000313" key="2">
    <source>
        <dbReference type="EMBL" id="MPN19545.1"/>
    </source>
</evidence>
<organism evidence="2">
    <name type="scientific">bioreactor metagenome</name>
    <dbReference type="NCBI Taxonomy" id="1076179"/>
    <lineage>
        <taxon>unclassified sequences</taxon>
        <taxon>metagenomes</taxon>
        <taxon>ecological metagenomes</taxon>
    </lineage>
</organism>
<accession>A0A645FYP7</accession>
<dbReference type="AlphaFoldDB" id="A0A645FYP7"/>
<feature type="region of interest" description="Disordered" evidence="1">
    <location>
        <begin position="39"/>
        <end position="80"/>
    </location>
</feature>
<evidence type="ECO:0000256" key="1">
    <source>
        <dbReference type="SAM" id="MobiDB-lite"/>
    </source>
</evidence>
<proteinExistence type="predicted"/>
<gene>
    <name evidence="2" type="ORF">SDC9_166916</name>
</gene>
<sequence>MVQMIFDRRLGGVEAHPLVIRRRAPARKDERLAVGTLDEPVAMVAENPAGGGRQQRHRPDTRNETGGGYPGGDLGKRSGPGVALVEPVALERLIAVVDLHHPGGEAVALPGKRAQVFHQVVLGDSGVVIIP</sequence>
<protein>
    <submittedName>
        <fullName evidence="2">Uncharacterized protein</fullName>
    </submittedName>
</protein>
<reference evidence="2" key="1">
    <citation type="submission" date="2019-08" db="EMBL/GenBank/DDBJ databases">
        <authorList>
            <person name="Kucharzyk K."/>
            <person name="Murdoch R.W."/>
            <person name="Higgins S."/>
            <person name="Loffler F."/>
        </authorList>
    </citation>
    <scope>NUCLEOTIDE SEQUENCE</scope>
</reference>
<comment type="caution">
    <text evidence="2">The sequence shown here is derived from an EMBL/GenBank/DDBJ whole genome shotgun (WGS) entry which is preliminary data.</text>
</comment>